<keyword evidence="7" id="KW-1185">Reference proteome</keyword>
<feature type="compositionally biased region" description="Acidic residues" evidence="3">
    <location>
        <begin position="369"/>
        <end position="381"/>
    </location>
</feature>
<gene>
    <name evidence="6" type="ORF">POJ06DRAFT_200015</name>
</gene>
<dbReference type="InterPro" id="IPR039717">
    <property type="entry name" value="Hgh1"/>
</dbReference>
<feature type="region of interest" description="Disordered" evidence="3">
    <location>
        <begin position="356"/>
        <end position="381"/>
    </location>
</feature>
<evidence type="ECO:0000259" key="4">
    <source>
        <dbReference type="Pfam" id="PF04063"/>
    </source>
</evidence>
<feature type="domain" description="Protein HGH1 C-terminal" evidence="5">
    <location>
        <begin position="303"/>
        <end position="356"/>
    </location>
</feature>
<reference evidence="6" key="1">
    <citation type="submission" date="2023-03" db="EMBL/GenBank/DDBJ databases">
        <title>Near-Complete genome sequence of Lipomyces tetrasporous NRRL Y-64009, an oleaginous yeast capable of growing on lignocellulosic hydrolysates.</title>
        <authorList>
            <consortium name="Lawrence Berkeley National Laboratory"/>
            <person name="Jagtap S.S."/>
            <person name="Liu J.-J."/>
            <person name="Walukiewicz H.E."/>
            <person name="Pangilinan J."/>
            <person name="Lipzen A."/>
            <person name="Ahrendt S."/>
            <person name="Koriabine M."/>
            <person name="Cobaugh K."/>
            <person name="Salamov A."/>
            <person name="Yoshinaga Y."/>
            <person name="Ng V."/>
            <person name="Daum C."/>
            <person name="Grigoriev I.V."/>
            <person name="Slininger P.J."/>
            <person name="Dien B.S."/>
            <person name="Jin Y.-S."/>
            <person name="Rao C.V."/>
        </authorList>
    </citation>
    <scope>NUCLEOTIDE SEQUENCE</scope>
    <source>
        <strain evidence="6">NRRL Y-64009</strain>
    </source>
</reference>
<evidence type="ECO:0000313" key="7">
    <source>
        <dbReference type="Proteomes" id="UP001217417"/>
    </source>
</evidence>
<dbReference type="Gene3D" id="1.25.10.10">
    <property type="entry name" value="Leucine-rich Repeat Variant"/>
    <property type="match status" value="1"/>
</dbReference>
<dbReference type="InterPro" id="IPR011989">
    <property type="entry name" value="ARM-like"/>
</dbReference>
<accession>A0AAD7QP53</accession>
<evidence type="ECO:0000313" key="6">
    <source>
        <dbReference type="EMBL" id="KAJ8098791.1"/>
    </source>
</evidence>
<dbReference type="Proteomes" id="UP001217417">
    <property type="component" value="Unassembled WGS sequence"/>
</dbReference>
<dbReference type="InterPro" id="IPR007206">
    <property type="entry name" value="Protein_HGH1_C"/>
</dbReference>
<comment type="caution">
    <text evidence="6">The sequence shown here is derived from an EMBL/GenBank/DDBJ whole genome shotgun (WGS) entry which is preliminary data.</text>
</comment>
<organism evidence="6 7">
    <name type="scientific">Lipomyces tetrasporus</name>
    <dbReference type="NCBI Taxonomy" id="54092"/>
    <lineage>
        <taxon>Eukaryota</taxon>
        <taxon>Fungi</taxon>
        <taxon>Dikarya</taxon>
        <taxon>Ascomycota</taxon>
        <taxon>Saccharomycotina</taxon>
        <taxon>Lipomycetes</taxon>
        <taxon>Lipomycetales</taxon>
        <taxon>Lipomycetaceae</taxon>
        <taxon>Lipomyces</taxon>
    </lineage>
</organism>
<dbReference type="InterPro" id="IPR007205">
    <property type="entry name" value="Protein_HGH1_N"/>
</dbReference>
<evidence type="ECO:0000256" key="3">
    <source>
        <dbReference type="SAM" id="MobiDB-lite"/>
    </source>
</evidence>
<dbReference type="Pfam" id="PF04063">
    <property type="entry name" value="DUF383"/>
    <property type="match status" value="1"/>
</dbReference>
<name>A0AAD7QP53_9ASCO</name>
<dbReference type="SUPFAM" id="SSF48371">
    <property type="entry name" value="ARM repeat"/>
    <property type="match status" value="1"/>
</dbReference>
<dbReference type="PANTHER" id="PTHR13387:SF9">
    <property type="entry name" value="PROTEIN HGH1 HOMOLOG"/>
    <property type="match status" value="1"/>
</dbReference>
<evidence type="ECO:0000256" key="2">
    <source>
        <dbReference type="ARBA" id="ARBA00014076"/>
    </source>
</evidence>
<dbReference type="InterPro" id="IPR016024">
    <property type="entry name" value="ARM-type_fold"/>
</dbReference>
<feature type="domain" description="Protein HGH1 N-terminal" evidence="4">
    <location>
        <begin position="113"/>
        <end position="297"/>
    </location>
</feature>
<dbReference type="Pfam" id="PF04064">
    <property type="entry name" value="DUF384"/>
    <property type="match status" value="1"/>
</dbReference>
<proteinExistence type="inferred from homology"/>
<dbReference type="PANTHER" id="PTHR13387">
    <property type="entry name" value="PROTEIN HGH1 HOMOLOG"/>
    <property type="match status" value="1"/>
</dbReference>
<dbReference type="GeneID" id="80880340"/>
<protein>
    <recommendedName>
        <fullName evidence="2">Protein HGH1 homolog</fullName>
    </recommendedName>
</protein>
<sequence>MPSELEEVRLIYLPSFIRWQLTRIQLVEFLHSPQPMIRNIALQHLVGYSTGPQNTVFLRDNYRPIKDLKIIARDTPKIAKDALTILANMSEFVKIRTMLAEDLGFLEFVVTSITKPDEPNADLFCVLLANIAKDNAIANIFKIKATKNESKDLKSNKVLDQLMDCFVKGAEKKLNKHATFDYLAFVFADVSRLAEGRKYFVTEQEYDGVVPISKILVFTEYENLVRRAGVASTIKNSLFELSEHTVLLDKDIVNILPYLLLPLAGPEELSEEESFELPDELQLLPPDKRREPDHEILRVHVESLVLLGSTHYGRDFMRNNGVYPLIRELHLAVENDDMREICERFVQLIMADEPGEAPASQRLQITERPEEEEEAPALEAL</sequence>
<evidence type="ECO:0000259" key="5">
    <source>
        <dbReference type="Pfam" id="PF04064"/>
    </source>
</evidence>
<comment type="similarity">
    <text evidence="1">Belongs to the HGH1 family.</text>
</comment>
<dbReference type="RefSeq" id="XP_056042241.1">
    <property type="nucleotide sequence ID" value="XM_056185174.1"/>
</dbReference>
<dbReference type="EMBL" id="JARPMG010000008">
    <property type="protein sequence ID" value="KAJ8098791.1"/>
    <property type="molecule type" value="Genomic_DNA"/>
</dbReference>
<dbReference type="AlphaFoldDB" id="A0AAD7QP53"/>
<evidence type="ECO:0000256" key="1">
    <source>
        <dbReference type="ARBA" id="ARBA00006712"/>
    </source>
</evidence>